<dbReference type="InterPro" id="IPR052184">
    <property type="entry name" value="SDR_enzymes"/>
</dbReference>
<reference evidence="1 2" key="1">
    <citation type="submission" date="2017-03" db="EMBL/GenBank/DDBJ databases">
        <title>Genome analysis of Rhizobial strains effectives or ineffectives for nitrogen fixation isolated from bean seeds.</title>
        <authorList>
            <person name="Peralta H."/>
            <person name="Aguilar-Vera A."/>
            <person name="Mora Y."/>
            <person name="Vargas-Lagunas C."/>
            <person name="Girard L."/>
            <person name="Mora J."/>
        </authorList>
    </citation>
    <scope>NUCLEOTIDE SEQUENCE [LARGE SCALE GENOMIC DNA]</scope>
    <source>
        <strain evidence="1 2">CCGM3</strain>
    </source>
</reference>
<dbReference type="PANTHER" id="PTHR45458:SF1">
    <property type="entry name" value="SHORT CHAIN DEHYDROGENASE"/>
    <property type="match status" value="1"/>
</dbReference>
<dbReference type="Proteomes" id="UP000254939">
    <property type="component" value="Unassembled WGS sequence"/>
</dbReference>
<dbReference type="InterPro" id="IPR036291">
    <property type="entry name" value="NAD(P)-bd_dom_sf"/>
</dbReference>
<organism evidence="1 2">
    <name type="scientific">Rhizobium grahamii</name>
    <dbReference type="NCBI Taxonomy" id="1120045"/>
    <lineage>
        <taxon>Bacteria</taxon>
        <taxon>Pseudomonadati</taxon>
        <taxon>Pseudomonadota</taxon>
        <taxon>Alphaproteobacteria</taxon>
        <taxon>Hyphomicrobiales</taxon>
        <taxon>Rhizobiaceae</taxon>
        <taxon>Rhizobium/Agrobacterium group</taxon>
        <taxon>Rhizobium</taxon>
    </lineage>
</organism>
<evidence type="ECO:0008006" key="3">
    <source>
        <dbReference type="Google" id="ProtNLM"/>
    </source>
</evidence>
<dbReference type="GO" id="GO:0016616">
    <property type="term" value="F:oxidoreductase activity, acting on the CH-OH group of donors, NAD or NADP as acceptor"/>
    <property type="evidence" value="ECO:0007669"/>
    <property type="project" value="TreeGrafter"/>
</dbReference>
<dbReference type="Gene3D" id="3.40.50.720">
    <property type="entry name" value="NAD(P)-binding Rossmann-like Domain"/>
    <property type="match status" value="1"/>
</dbReference>
<dbReference type="SUPFAM" id="SSF51735">
    <property type="entry name" value="NAD(P)-binding Rossmann-fold domains"/>
    <property type="match status" value="1"/>
</dbReference>
<proteinExistence type="predicted"/>
<dbReference type="AlphaFoldDB" id="A0A370KR90"/>
<evidence type="ECO:0000313" key="1">
    <source>
        <dbReference type="EMBL" id="RDJ12314.1"/>
    </source>
</evidence>
<name>A0A370KR90_9HYPH</name>
<dbReference type="OrthoDB" id="9785826at2"/>
<dbReference type="PANTHER" id="PTHR45458">
    <property type="entry name" value="SHORT-CHAIN DEHYDROGENASE/REDUCTASE SDR"/>
    <property type="match status" value="1"/>
</dbReference>
<evidence type="ECO:0000313" key="2">
    <source>
        <dbReference type="Proteomes" id="UP000254939"/>
    </source>
</evidence>
<dbReference type="RefSeq" id="WP_114712954.1">
    <property type="nucleotide sequence ID" value="NZ_KZ857259.1"/>
</dbReference>
<accession>A0A370KR90</accession>
<comment type="caution">
    <text evidence="1">The sequence shown here is derived from an EMBL/GenBank/DDBJ whole genome shotgun (WGS) entry which is preliminary data.</text>
</comment>
<protein>
    <recommendedName>
        <fullName evidence="3">Short-chain dehydrogenase</fullName>
    </recommendedName>
</protein>
<sequence length="80" mass="8390">MTSNTADSGRTVFITGAGRGLGQALAVLSLHRGWVRTDMGGERAMVAARHSANGLKRTIDGASMADSGSFYAYDGKQVAW</sequence>
<dbReference type="EMBL" id="NAAC01000011">
    <property type="protein sequence ID" value="RDJ12314.1"/>
    <property type="molecule type" value="Genomic_DNA"/>
</dbReference>
<gene>
    <name evidence="1" type="ORF">B5K06_11260</name>
</gene>